<feature type="transmembrane region" description="Helical" evidence="1">
    <location>
        <begin position="69"/>
        <end position="89"/>
    </location>
</feature>
<name>A0A0X3P984_SCHSO</name>
<dbReference type="AlphaFoldDB" id="A0A0X3P984"/>
<feature type="transmembrane region" description="Helical" evidence="1">
    <location>
        <begin position="22"/>
        <end position="41"/>
    </location>
</feature>
<dbReference type="EMBL" id="GEEE01019489">
    <property type="protein sequence ID" value="JAP43736.1"/>
    <property type="molecule type" value="Transcribed_RNA"/>
</dbReference>
<keyword evidence="1" id="KW-0812">Transmembrane</keyword>
<evidence type="ECO:0000256" key="1">
    <source>
        <dbReference type="SAM" id="Phobius"/>
    </source>
</evidence>
<evidence type="ECO:0000313" key="2">
    <source>
        <dbReference type="EMBL" id="JAP43736.1"/>
    </source>
</evidence>
<feature type="non-terminal residue" evidence="2">
    <location>
        <position position="1"/>
    </location>
</feature>
<keyword evidence="1" id="KW-1133">Transmembrane helix</keyword>
<keyword evidence="1" id="KW-0472">Membrane</keyword>
<accession>A0A0X3P984</accession>
<feature type="transmembrane region" description="Helical" evidence="1">
    <location>
        <begin position="276"/>
        <end position="293"/>
    </location>
</feature>
<feature type="transmembrane region" description="Helical" evidence="1">
    <location>
        <begin position="178"/>
        <end position="196"/>
    </location>
</feature>
<sequence>EATVCQPFSRISRKHKMQPAKFIAINIFIAKIIQTGVHYLSKSDIDDTVALEKVPVVEPPRMIPPQPSWFLPYLLTLQLSVACLFAQTLRKFELPSGRTRLILCTLITVDLIFAWMDVLQFSLYSNYAVDLFTPSSGLMCRTFLYIMDAFQHLSVCLHILLCAEVAGLLPLELANKHLIALCSTVISYSLFIPLSFEDASSGVESCTEIRSANILVNYAHRLSSLHLLPNIFLAGIYFLLRYKKGLALGQLSSMPSAKGDEELSVLNIRTFTIRSMLSHCFISLAYCLLTLGIKTRRPTLIEFIQYIDTPEYLLRKGSYLQHAANTVCLLVCLNLDTTDGELMEFDEDSDDAETIPSNFNNIFDELD</sequence>
<gene>
    <name evidence="2" type="ORF">TR110388</name>
</gene>
<feature type="transmembrane region" description="Helical" evidence="1">
    <location>
        <begin position="101"/>
        <end position="123"/>
    </location>
</feature>
<feature type="transmembrane region" description="Helical" evidence="1">
    <location>
        <begin position="143"/>
        <end position="166"/>
    </location>
</feature>
<organism evidence="2">
    <name type="scientific">Schistocephalus solidus</name>
    <name type="common">Tapeworm</name>
    <dbReference type="NCBI Taxonomy" id="70667"/>
    <lineage>
        <taxon>Eukaryota</taxon>
        <taxon>Metazoa</taxon>
        <taxon>Spiralia</taxon>
        <taxon>Lophotrochozoa</taxon>
        <taxon>Platyhelminthes</taxon>
        <taxon>Cestoda</taxon>
        <taxon>Eucestoda</taxon>
        <taxon>Diphyllobothriidea</taxon>
        <taxon>Diphyllobothriidae</taxon>
        <taxon>Schistocephalus</taxon>
    </lineage>
</organism>
<protein>
    <submittedName>
        <fullName evidence="2">Uncharacterized protein</fullName>
    </submittedName>
</protein>
<feature type="transmembrane region" description="Helical" evidence="1">
    <location>
        <begin position="222"/>
        <end position="240"/>
    </location>
</feature>
<proteinExistence type="predicted"/>
<reference evidence="2" key="1">
    <citation type="submission" date="2016-01" db="EMBL/GenBank/DDBJ databases">
        <title>Reference transcriptome for the parasite Schistocephalus solidus: insights into the molecular evolution of parasitism.</title>
        <authorList>
            <person name="Hebert F.O."/>
            <person name="Grambauer S."/>
            <person name="Barber I."/>
            <person name="Landry C.R."/>
            <person name="Aubin-Horth N."/>
        </authorList>
    </citation>
    <scope>NUCLEOTIDE SEQUENCE</scope>
</reference>